<evidence type="ECO:0000313" key="2">
    <source>
        <dbReference type="EMBL" id="EAQ82288.1"/>
    </source>
</evidence>
<accession>A3ZMV9</accession>
<name>A3ZMV9_9BACT</name>
<evidence type="ECO:0000256" key="1">
    <source>
        <dbReference type="SAM" id="SignalP"/>
    </source>
</evidence>
<dbReference type="OrthoDB" id="291697at2"/>
<gene>
    <name evidence="2" type="ORF">DSM3645_01200</name>
</gene>
<comment type="caution">
    <text evidence="2">The sequence shown here is derived from an EMBL/GenBank/DDBJ whole genome shotgun (WGS) entry which is preliminary data.</text>
</comment>
<proteinExistence type="predicted"/>
<dbReference type="EMBL" id="AANZ01000002">
    <property type="protein sequence ID" value="EAQ82288.1"/>
    <property type="molecule type" value="Genomic_DNA"/>
</dbReference>
<dbReference type="AlphaFoldDB" id="A3ZMV9"/>
<sequence length="144" mass="15192">MIHWCSLPCLALFCATVVSIGCGGGRTTFEVPVSGTITVAGEPVTKGAISFVSIDGETPAGGGSIQDGAYTAQVPPGEKIVVIHGNKLVGQQKEFPDLEQSAMQNVYQKVTPSEYGFKHLSPLKVTIDEAQEGLDFDLPKAKNK</sequence>
<protein>
    <recommendedName>
        <fullName evidence="4">Lipoprotein</fullName>
    </recommendedName>
</protein>
<evidence type="ECO:0008006" key="4">
    <source>
        <dbReference type="Google" id="ProtNLM"/>
    </source>
</evidence>
<reference evidence="2 3" key="1">
    <citation type="submission" date="2006-02" db="EMBL/GenBank/DDBJ databases">
        <authorList>
            <person name="Amann R."/>
            <person name="Ferriera S."/>
            <person name="Johnson J."/>
            <person name="Kravitz S."/>
            <person name="Halpern A."/>
            <person name="Remington K."/>
            <person name="Beeson K."/>
            <person name="Tran B."/>
            <person name="Rogers Y.-H."/>
            <person name="Friedman R."/>
            <person name="Venter J.C."/>
        </authorList>
    </citation>
    <scope>NUCLEOTIDE SEQUENCE [LARGE SCALE GENOMIC DNA]</scope>
    <source>
        <strain evidence="2 3">DSM 3645</strain>
    </source>
</reference>
<dbReference type="HOGENOM" id="CLU_113730_3_1_0"/>
<organism evidence="2 3">
    <name type="scientific">Blastopirellula marina DSM 3645</name>
    <dbReference type="NCBI Taxonomy" id="314230"/>
    <lineage>
        <taxon>Bacteria</taxon>
        <taxon>Pseudomonadati</taxon>
        <taxon>Planctomycetota</taxon>
        <taxon>Planctomycetia</taxon>
        <taxon>Pirellulales</taxon>
        <taxon>Pirellulaceae</taxon>
        <taxon>Blastopirellula</taxon>
    </lineage>
</organism>
<evidence type="ECO:0000313" key="3">
    <source>
        <dbReference type="Proteomes" id="UP000004358"/>
    </source>
</evidence>
<dbReference type="RefSeq" id="WP_002650130.1">
    <property type="nucleotide sequence ID" value="NZ_AANZ01000002.1"/>
</dbReference>
<feature type="signal peptide" evidence="1">
    <location>
        <begin position="1"/>
        <end position="20"/>
    </location>
</feature>
<keyword evidence="1" id="KW-0732">Signal</keyword>
<feature type="chain" id="PRO_5002664903" description="Lipoprotein" evidence="1">
    <location>
        <begin position="21"/>
        <end position="144"/>
    </location>
</feature>
<dbReference type="Proteomes" id="UP000004358">
    <property type="component" value="Unassembled WGS sequence"/>
</dbReference>